<feature type="region of interest" description="Disordered" evidence="1">
    <location>
        <begin position="59"/>
        <end position="180"/>
    </location>
</feature>
<accession>A0A8H4RDI4</accession>
<gene>
    <name evidence="2" type="ORF">G7Y89_g10606</name>
</gene>
<dbReference type="AlphaFoldDB" id="A0A8H4RDI4"/>
<dbReference type="OrthoDB" id="4764735at2759"/>
<organism evidence="2 3">
    <name type="scientific">Cudoniella acicularis</name>
    <dbReference type="NCBI Taxonomy" id="354080"/>
    <lineage>
        <taxon>Eukaryota</taxon>
        <taxon>Fungi</taxon>
        <taxon>Dikarya</taxon>
        <taxon>Ascomycota</taxon>
        <taxon>Pezizomycotina</taxon>
        <taxon>Leotiomycetes</taxon>
        <taxon>Helotiales</taxon>
        <taxon>Tricladiaceae</taxon>
        <taxon>Cudoniella</taxon>
    </lineage>
</organism>
<feature type="compositionally biased region" description="Basic and acidic residues" evidence="1">
    <location>
        <begin position="97"/>
        <end position="111"/>
    </location>
</feature>
<evidence type="ECO:0000313" key="2">
    <source>
        <dbReference type="EMBL" id="KAF4627548.1"/>
    </source>
</evidence>
<reference evidence="2 3" key="1">
    <citation type="submission" date="2020-03" db="EMBL/GenBank/DDBJ databases">
        <title>Draft Genome Sequence of Cudoniella acicularis.</title>
        <authorList>
            <person name="Buettner E."/>
            <person name="Kellner H."/>
        </authorList>
    </citation>
    <scope>NUCLEOTIDE SEQUENCE [LARGE SCALE GENOMIC DNA]</scope>
    <source>
        <strain evidence="2 3">DSM 108380</strain>
    </source>
</reference>
<comment type="caution">
    <text evidence="2">The sequence shown here is derived from an EMBL/GenBank/DDBJ whole genome shotgun (WGS) entry which is preliminary data.</text>
</comment>
<feature type="compositionally biased region" description="Basic and acidic residues" evidence="1">
    <location>
        <begin position="121"/>
        <end position="131"/>
    </location>
</feature>
<protein>
    <submittedName>
        <fullName evidence="2">Uncharacterized protein</fullName>
    </submittedName>
</protein>
<dbReference type="EMBL" id="JAAMPI010000950">
    <property type="protein sequence ID" value="KAF4627548.1"/>
    <property type="molecule type" value="Genomic_DNA"/>
</dbReference>
<dbReference type="Proteomes" id="UP000566819">
    <property type="component" value="Unassembled WGS sequence"/>
</dbReference>
<name>A0A8H4RDI4_9HELO</name>
<evidence type="ECO:0000313" key="3">
    <source>
        <dbReference type="Proteomes" id="UP000566819"/>
    </source>
</evidence>
<feature type="compositionally biased region" description="Basic and acidic residues" evidence="1">
    <location>
        <begin position="161"/>
        <end position="180"/>
    </location>
</feature>
<sequence>MRKALVEHRDVEMRMRKLSQFKLSFLTHFTIKIPNVSLSFDSEAHLISVLHKPNSMSFFTTSPRSKGPVPSKNGEGSGLGGSEPDQWWEIPLDSDEGTPKPEETPKKEGPPEMKTSTPKNKGKERFYRDDYDSNMDSPGRSKFEQAQAASEARKSKRRVRQQADRRKWEEEKRKEDERHKAMRDEFERWFKKPVYDPLLLEAAQRSASKANSLSEWAEACQDFFDKKPGAEFPVPPKFGGGCRQKKCVKGEELGVCHHEVER</sequence>
<evidence type="ECO:0000256" key="1">
    <source>
        <dbReference type="SAM" id="MobiDB-lite"/>
    </source>
</evidence>
<keyword evidence="3" id="KW-1185">Reference proteome</keyword>
<proteinExistence type="predicted"/>